<accession>A0A2X0P7T7</accession>
<dbReference type="InterPro" id="IPR002509">
    <property type="entry name" value="NODB_dom"/>
</dbReference>
<evidence type="ECO:0000256" key="8">
    <source>
        <dbReference type="ARBA" id="ARBA00023288"/>
    </source>
</evidence>
<reference evidence="10 11" key="1">
    <citation type="submission" date="2016-11" db="EMBL/GenBank/DDBJ databases">
        <authorList>
            <person name="Jaros S."/>
            <person name="Januszkiewicz K."/>
            <person name="Wedrychowicz H."/>
        </authorList>
    </citation>
    <scope>NUCLEOTIDE SEQUENCE [LARGE SCALE GENOMIC DNA]</scope>
</reference>
<keyword evidence="3" id="KW-0472">Membrane</keyword>
<keyword evidence="3" id="KW-0325">Glycoprotein</keyword>
<keyword evidence="4" id="KW-0479">Metal-binding</keyword>
<dbReference type="SUPFAM" id="SSF88713">
    <property type="entry name" value="Glycoside hydrolase/deacetylase"/>
    <property type="match status" value="1"/>
</dbReference>
<dbReference type="EMBL" id="FQNC01000048">
    <property type="protein sequence ID" value="SGY79405.1"/>
    <property type="molecule type" value="Genomic_DNA"/>
</dbReference>
<organism evidence="10 11">
    <name type="scientific">Microbotryum silenes-dioicae</name>
    <dbReference type="NCBI Taxonomy" id="796604"/>
    <lineage>
        <taxon>Eukaryota</taxon>
        <taxon>Fungi</taxon>
        <taxon>Dikarya</taxon>
        <taxon>Basidiomycota</taxon>
        <taxon>Pucciniomycotina</taxon>
        <taxon>Microbotryomycetes</taxon>
        <taxon>Microbotryales</taxon>
        <taxon>Microbotryaceae</taxon>
        <taxon>Microbotryum</taxon>
    </lineage>
</organism>
<dbReference type="GO" id="GO:0098552">
    <property type="term" value="C:side of membrane"/>
    <property type="evidence" value="ECO:0007669"/>
    <property type="project" value="UniProtKB-KW"/>
</dbReference>
<keyword evidence="3" id="KW-0336">GPI-anchor</keyword>
<keyword evidence="6" id="KW-0378">Hydrolase</keyword>
<dbReference type="Gene3D" id="3.20.20.370">
    <property type="entry name" value="Glycoside hydrolase/deacetylase"/>
    <property type="match status" value="1"/>
</dbReference>
<feature type="domain" description="NodB homology" evidence="9">
    <location>
        <begin position="1"/>
        <end position="196"/>
    </location>
</feature>
<dbReference type="GO" id="GO:0016810">
    <property type="term" value="F:hydrolase activity, acting on carbon-nitrogen (but not peptide) bonds"/>
    <property type="evidence" value="ECO:0007669"/>
    <property type="project" value="InterPro"/>
</dbReference>
<evidence type="ECO:0000256" key="6">
    <source>
        <dbReference type="ARBA" id="ARBA00022801"/>
    </source>
</evidence>
<dbReference type="GO" id="GO:0005975">
    <property type="term" value="P:carbohydrate metabolic process"/>
    <property type="evidence" value="ECO:0007669"/>
    <property type="project" value="InterPro"/>
</dbReference>
<dbReference type="Proteomes" id="UP000249464">
    <property type="component" value="Unassembled WGS sequence"/>
</dbReference>
<dbReference type="AlphaFoldDB" id="A0A2X0P7T7"/>
<evidence type="ECO:0000256" key="3">
    <source>
        <dbReference type="ARBA" id="ARBA00022622"/>
    </source>
</evidence>
<evidence type="ECO:0000256" key="5">
    <source>
        <dbReference type="ARBA" id="ARBA00022729"/>
    </source>
</evidence>
<evidence type="ECO:0000256" key="4">
    <source>
        <dbReference type="ARBA" id="ARBA00022723"/>
    </source>
</evidence>
<evidence type="ECO:0000256" key="2">
    <source>
        <dbReference type="ARBA" id="ARBA00004609"/>
    </source>
</evidence>
<name>A0A2X0P7T7_9BASI</name>
<keyword evidence="5" id="KW-0732">Signal</keyword>
<protein>
    <submittedName>
        <fullName evidence="10">BQ5605_C008g05124 protein</fullName>
    </submittedName>
</protein>
<dbReference type="Pfam" id="PF01522">
    <property type="entry name" value="Polysacc_deac_1"/>
    <property type="match status" value="1"/>
</dbReference>
<evidence type="ECO:0000256" key="7">
    <source>
        <dbReference type="ARBA" id="ARBA00023277"/>
    </source>
</evidence>
<proteinExistence type="predicted"/>
<comment type="cofactor">
    <cofactor evidence="1">
        <name>Co(2+)</name>
        <dbReference type="ChEBI" id="CHEBI:48828"/>
    </cofactor>
</comment>
<evidence type="ECO:0000256" key="1">
    <source>
        <dbReference type="ARBA" id="ARBA00001941"/>
    </source>
</evidence>
<evidence type="ECO:0000259" key="9">
    <source>
        <dbReference type="PROSITE" id="PS51677"/>
    </source>
</evidence>
<keyword evidence="7" id="KW-0119">Carbohydrate metabolism</keyword>
<dbReference type="PANTHER" id="PTHR46471">
    <property type="entry name" value="CHITIN DEACETYLASE"/>
    <property type="match status" value="1"/>
</dbReference>
<evidence type="ECO:0000313" key="11">
    <source>
        <dbReference type="Proteomes" id="UP000249464"/>
    </source>
</evidence>
<sequence>MVHQSLISDFVSQYTYSKDIGKLFKRKGVEGKATFFINGYNYGCIYNKENVNALRARHHEGFEFGLSSLCMLCHADLVNLSSVQIVKQVELLETAVERILGVRLGMFIAPYDSIDEKAAKVIRDKGYKIVRWSLDSGDTTFYLGRPQSSVNLIRKWIKKASGKSGIGLFDETKADTVYKVLPHSIDLLKKSGYKLVTLSECLGVEPYQKGHFHRSEPDKTWTCGEFLDRLKRSGSPS</sequence>
<gene>
    <name evidence="10" type="primary">BQ5605_C008g05124</name>
    <name evidence="10" type="ORF">BQ5605_C008G05124</name>
</gene>
<dbReference type="GO" id="GO:0005886">
    <property type="term" value="C:plasma membrane"/>
    <property type="evidence" value="ECO:0007669"/>
    <property type="project" value="UniProtKB-SubCell"/>
</dbReference>
<dbReference type="PROSITE" id="PS51677">
    <property type="entry name" value="NODB"/>
    <property type="match status" value="1"/>
</dbReference>
<keyword evidence="8" id="KW-0449">Lipoprotein</keyword>
<evidence type="ECO:0000313" key="10">
    <source>
        <dbReference type="EMBL" id="SGY79405.1"/>
    </source>
</evidence>
<comment type="subcellular location">
    <subcellularLocation>
        <location evidence="2">Cell membrane</location>
        <topology evidence="2">Lipid-anchor</topology>
        <topology evidence="2">GPI-anchor</topology>
    </subcellularLocation>
</comment>
<keyword evidence="11" id="KW-1185">Reference proteome</keyword>
<dbReference type="GO" id="GO:0046872">
    <property type="term" value="F:metal ion binding"/>
    <property type="evidence" value="ECO:0007669"/>
    <property type="project" value="UniProtKB-KW"/>
</dbReference>
<dbReference type="InterPro" id="IPR011330">
    <property type="entry name" value="Glyco_hydro/deAcase_b/a-brl"/>
</dbReference>
<dbReference type="PANTHER" id="PTHR46471:SF2">
    <property type="entry name" value="CHITIN DEACETYLASE-RELATED"/>
    <property type="match status" value="1"/>
</dbReference>
<dbReference type="STRING" id="796604.A0A2X0P7T7"/>